<dbReference type="EMBL" id="VTUX01000006">
    <property type="protein sequence ID" value="KAA1190084.1"/>
    <property type="molecule type" value="Genomic_DNA"/>
</dbReference>
<evidence type="ECO:0000313" key="3">
    <source>
        <dbReference type="Proteomes" id="UP000323708"/>
    </source>
</evidence>
<sequence>MEHNPDEHNLKCPKCHHGMEVVVHDEIEIDRCTNCKGLWFDDDEAHRMRQIEKSELVDHGDPVEGWKFDSREDIDCPHCGKRMHKSYDAKQQHIWYEVCHEHGMFMDAGEFTDLKDESVLDWFRSLIKGNRDIVAP</sequence>
<comment type="caution">
    <text evidence="2">The sequence shown here is derived from an EMBL/GenBank/DDBJ whole genome shotgun (WGS) entry which is preliminary data.</text>
</comment>
<dbReference type="Proteomes" id="UP000323708">
    <property type="component" value="Unassembled WGS sequence"/>
</dbReference>
<dbReference type="RefSeq" id="WP_149611983.1">
    <property type="nucleotide sequence ID" value="NZ_VTUX01000006.1"/>
</dbReference>
<reference evidence="2 3" key="1">
    <citation type="submission" date="2019-09" db="EMBL/GenBank/DDBJ databases">
        <authorList>
            <person name="Chen X.-Y."/>
        </authorList>
    </citation>
    <scope>NUCLEOTIDE SEQUENCE [LARGE SCALE GENOMIC DNA]</scope>
    <source>
        <strain evidence="2 3">NY5</strain>
    </source>
</reference>
<proteinExistence type="predicted"/>
<keyword evidence="3" id="KW-1185">Reference proteome</keyword>
<dbReference type="Pfam" id="PF13453">
    <property type="entry name" value="Zn_ribbon_TFIIB"/>
    <property type="match status" value="1"/>
</dbReference>
<dbReference type="AlphaFoldDB" id="A0A5B0WST6"/>
<evidence type="ECO:0000313" key="2">
    <source>
        <dbReference type="EMBL" id="KAA1190084.1"/>
    </source>
</evidence>
<feature type="domain" description="Transcription factor zinc-finger" evidence="1">
    <location>
        <begin position="11"/>
        <end position="46"/>
    </location>
</feature>
<evidence type="ECO:0000259" key="1">
    <source>
        <dbReference type="Pfam" id="PF13453"/>
    </source>
</evidence>
<name>A0A5B0WST6_9GAMM</name>
<organism evidence="2 3">
    <name type="scientific">Pseudohalioglobus sediminis</name>
    <dbReference type="NCBI Taxonomy" id="2606449"/>
    <lineage>
        <taxon>Bacteria</taxon>
        <taxon>Pseudomonadati</taxon>
        <taxon>Pseudomonadota</taxon>
        <taxon>Gammaproteobacteria</taxon>
        <taxon>Cellvibrionales</taxon>
        <taxon>Halieaceae</taxon>
        <taxon>Pseudohalioglobus</taxon>
    </lineage>
</organism>
<gene>
    <name evidence="2" type="ORF">F0M18_13545</name>
</gene>
<accession>A0A5B0WST6</accession>
<dbReference type="InterPro" id="IPR027392">
    <property type="entry name" value="TF_Znf"/>
</dbReference>
<protein>
    <recommendedName>
        <fullName evidence="1">Transcription factor zinc-finger domain-containing protein</fullName>
    </recommendedName>
</protein>